<reference evidence="6 7" key="1">
    <citation type="journal article" date="2015" name="MBio">
        <title>Genome sequence of the Drosophila melanogaster male-killing Spiroplasma strain MSRO endosymbiont.</title>
        <authorList>
            <person name="Paredes J.C."/>
            <person name="Herren J.K."/>
            <person name="Schupfer F."/>
            <person name="Marin R."/>
            <person name="Claverol S."/>
            <person name="Kuo C.H."/>
            <person name="Lemaitre B."/>
            <person name="Beven L."/>
        </authorList>
    </citation>
    <scope>NUCLEOTIDE SEQUENCE [LARGE SCALE GENOMIC DNA]</scope>
    <source>
        <strain evidence="6 7">MSRO</strain>
    </source>
</reference>
<gene>
    <name evidence="6" type="primary">tpx_1</name>
    <name evidence="6" type="ORF">SMSRO_SF002050</name>
</gene>
<keyword evidence="7" id="KW-1185">Reference proteome</keyword>
<name>A0A2P6FAF9_9MOLU</name>
<dbReference type="STRING" id="2138.SMSRO_v1c01950"/>
<dbReference type="Pfam" id="PF08534">
    <property type="entry name" value="Redoxin"/>
    <property type="match status" value="1"/>
</dbReference>
<proteinExistence type="predicted"/>
<evidence type="ECO:0000256" key="1">
    <source>
        <dbReference type="ARBA" id="ARBA00022559"/>
    </source>
</evidence>
<accession>A0A2P6FAF9</accession>
<dbReference type="RefSeq" id="WP_040092617.1">
    <property type="nucleotide sequence ID" value="NZ_CM020866.1"/>
</dbReference>
<keyword evidence="4" id="KW-0676">Redox-active center</keyword>
<organism evidence="6 7">
    <name type="scientific">Spiroplasma poulsonii</name>
    <dbReference type="NCBI Taxonomy" id="2138"/>
    <lineage>
        <taxon>Bacteria</taxon>
        <taxon>Bacillati</taxon>
        <taxon>Mycoplasmatota</taxon>
        <taxon>Mollicutes</taxon>
        <taxon>Entomoplasmatales</taxon>
        <taxon>Spiroplasmataceae</taxon>
        <taxon>Spiroplasma</taxon>
    </lineage>
</organism>
<evidence type="ECO:0000259" key="5">
    <source>
        <dbReference type="Pfam" id="PF08534"/>
    </source>
</evidence>
<evidence type="ECO:0000256" key="3">
    <source>
        <dbReference type="ARBA" id="ARBA00023157"/>
    </source>
</evidence>
<keyword evidence="1 6" id="KW-0575">Peroxidase</keyword>
<comment type="caution">
    <text evidence="6">The sequence shown here is derived from an EMBL/GenBank/DDBJ whole genome shotgun (WGS) entry which is preliminary data.</text>
</comment>
<dbReference type="InterPro" id="IPR036249">
    <property type="entry name" value="Thioredoxin-like_sf"/>
</dbReference>
<sequence>MGTFKLDGDVFLHIKQDIIKVGDKLEFKAINGDMSDFHIDDVRAKYKVISSIPSIDTSVCYTQTVKFNESMKDYNNARLITISRDLPFAQERCCKSFKDEAHFLISDYNYRDFGAKSGLVFTDSQILPWAVIILNEDNIVEYLEVVNPVGNESNYQAVYDFLSSKK</sequence>
<dbReference type="PANTHER" id="PTHR43110:SF1">
    <property type="entry name" value="THIOL PEROXIDASE"/>
    <property type="match status" value="1"/>
</dbReference>
<evidence type="ECO:0000256" key="2">
    <source>
        <dbReference type="ARBA" id="ARBA00022862"/>
    </source>
</evidence>
<evidence type="ECO:0000256" key="4">
    <source>
        <dbReference type="ARBA" id="ARBA00023284"/>
    </source>
</evidence>
<dbReference type="Proteomes" id="UP000031565">
    <property type="component" value="Unassembled WGS sequence"/>
</dbReference>
<dbReference type="InterPro" id="IPR013740">
    <property type="entry name" value="Redoxin"/>
</dbReference>
<keyword evidence="2" id="KW-0049">Antioxidant</keyword>
<dbReference type="EC" id="1.11.1.-" evidence="6"/>
<keyword evidence="3" id="KW-1015">Disulfide bond</keyword>
<evidence type="ECO:0000313" key="7">
    <source>
        <dbReference type="Proteomes" id="UP000031565"/>
    </source>
</evidence>
<dbReference type="InterPro" id="IPR050455">
    <property type="entry name" value="Tpx_Peroxidase_subfamily"/>
</dbReference>
<protein>
    <submittedName>
        <fullName evidence="6">Putative thiol peroxidase</fullName>
        <ecNumber evidence="6">1.11.1.-</ecNumber>
    </submittedName>
</protein>
<dbReference type="AlphaFoldDB" id="A0A2P6FAF9"/>
<dbReference type="EMBL" id="JTLV02000001">
    <property type="protein sequence ID" value="PQM30443.1"/>
    <property type="molecule type" value="Genomic_DNA"/>
</dbReference>
<evidence type="ECO:0000313" key="6">
    <source>
        <dbReference type="EMBL" id="PQM30443.1"/>
    </source>
</evidence>
<dbReference type="SUPFAM" id="SSF52833">
    <property type="entry name" value="Thioredoxin-like"/>
    <property type="match status" value="1"/>
</dbReference>
<dbReference type="Gene3D" id="3.40.30.10">
    <property type="entry name" value="Glutaredoxin"/>
    <property type="match status" value="1"/>
</dbReference>
<dbReference type="GO" id="GO:0004601">
    <property type="term" value="F:peroxidase activity"/>
    <property type="evidence" value="ECO:0007669"/>
    <property type="project" value="UniProtKB-KW"/>
</dbReference>
<feature type="domain" description="Redoxin" evidence="5">
    <location>
        <begin position="22"/>
        <end position="158"/>
    </location>
</feature>
<dbReference type="PANTHER" id="PTHR43110">
    <property type="entry name" value="THIOL PEROXIDASE"/>
    <property type="match status" value="1"/>
</dbReference>
<keyword evidence="6" id="KW-0560">Oxidoreductase</keyword>